<evidence type="ECO:0000313" key="2">
    <source>
        <dbReference type="EMBL" id="KLU21441.1"/>
    </source>
</evidence>
<reference evidence="2 3" key="1">
    <citation type="journal article" date="2015" name="Genome Announc.">
        <title>Draft Genome Sequence of Burkholderia sp. Strain PML1(12), an Ectomycorrhizosphere-Inhabiting Bacterium with Effective Mineral-Weathering Ability.</title>
        <authorList>
            <person name="Uroz S."/>
            <person name="Oger P."/>
        </authorList>
    </citation>
    <scope>NUCLEOTIDE SEQUENCE [LARGE SCALE GENOMIC DNA]</scope>
    <source>
        <strain evidence="3">PML1(12)</strain>
    </source>
</reference>
<protein>
    <submittedName>
        <fullName evidence="2">Uncharacterized protein</fullName>
    </submittedName>
</protein>
<dbReference type="AlphaFoldDB" id="A0A0J1CM03"/>
<organism evidence="2 3">
    <name type="scientific">Caballeronia mineralivorans PML1(12)</name>
    <dbReference type="NCBI Taxonomy" id="908627"/>
    <lineage>
        <taxon>Bacteria</taxon>
        <taxon>Pseudomonadati</taxon>
        <taxon>Pseudomonadota</taxon>
        <taxon>Betaproteobacteria</taxon>
        <taxon>Burkholderiales</taxon>
        <taxon>Burkholderiaceae</taxon>
        <taxon>Caballeronia</taxon>
    </lineage>
</organism>
<gene>
    <name evidence="2" type="ORF">EOS_35965</name>
</gene>
<dbReference type="EMBL" id="AEJF01000219">
    <property type="protein sequence ID" value="KLU21441.1"/>
    <property type="molecule type" value="Genomic_DNA"/>
</dbReference>
<accession>A0A0J1CM03</accession>
<name>A0A0J1CM03_9BURK</name>
<keyword evidence="3" id="KW-1185">Reference proteome</keyword>
<feature type="compositionally biased region" description="Low complexity" evidence="1">
    <location>
        <begin position="20"/>
        <end position="31"/>
    </location>
</feature>
<evidence type="ECO:0000313" key="3">
    <source>
        <dbReference type="Proteomes" id="UP000035963"/>
    </source>
</evidence>
<sequence length="1092" mass="118361">MAGSIETTITDLVGTTMRTSQSPSSSLGTSSGFRLYADTPASNPNPNDGEAGTLDDLFAELDGLFTRGATDAKVHEYLRASLGLESACGNDYFCSAVLRLGGSSHPATSIENHRVNCALMNLAARVYSGQEKGQAFLEGGRLNWDGFIWFVAGCLRSTIDQVLAMMPPEREEGISLQGVDPCSGASGAEAIEATGTNGDAERLQNDGPNRFEQLPPEVLQNLFGFLCKSRDLVNAATTSRGMCGILRAPVKAHQLVHQATQIRSRSDVRKLTGDDGHGAIGDLGTRHQATVLSTMIGKLPGLPAEERLASFKKVLAATLRLPQRCQAPLLVALTGKMRALGSGARGAVFDKLINAVSTLSDDASFKVLAALAGAIWMLPPHKTDTGFHRLLSAVDALRCRNAARPPALPLNDMCAVLGRFPDEARVNAWGAFFELFDALPHDVRAAALVKMASGLQDHFQNVESIFFMVLLTEIEKLPLVHRLEPLTALSDWIGVIPDKDVVFATKCIIASVDRLRNGRGVPPALFSALLTTLARQPLAGKDVLVTWLVAVTGEVHRDDPGRLGALPLVQLGAAFGMLSCEARRSGIKDYFGVFNALPDAQRERLLIELATEIDNDWMDSLMLGAFLDAVWQLPAGCNAKPLSEAINRIAWLSATDAEIRLATDCILEFIKKLRVSGSELSAGLFDSLGKLYWAQPESDKAATFSRLTIVVADFFRRNPNGRDISPAHLLGRMYDGLPDEIRAVALARLLAFAGRLPDGIHARILTGMSRGASRMLQGTDAKQAFPGMLQAIKSIAFSDQAPPLAALIRRVVRLPSAQVGDRVGSIFKVARNLGVEHELSVDLLTAMVELLFMQLDDSRDGLFAWLRFTFRNMCVSNPERLKAFPTRPLGLMLISLPDGMRARALKDLLSLTDELPGAVRARTLATVLHGEGLLFQGVNRQSMLNDVLHVIDRLPTEDRGSPLTALSREIRYLPLAELADATGRIMQVVEAFRRHAPVSRGLFSALVGLLAKHPKDRRQRLLDQLLAAASAPPQNNEALLGALRELFATLIQLPDDVQGDSMQRLFDFVSLCPSAVRDRFLGGLPHSQIKYG</sequence>
<comment type="caution">
    <text evidence="2">The sequence shown here is derived from an EMBL/GenBank/DDBJ whole genome shotgun (WGS) entry which is preliminary data.</text>
</comment>
<feature type="region of interest" description="Disordered" evidence="1">
    <location>
        <begin position="13"/>
        <end position="51"/>
    </location>
</feature>
<dbReference type="Proteomes" id="UP000035963">
    <property type="component" value="Unassembled WGS sequence"/>
</dbReference>
<evidence type="ECO:0000256" key="1">
    <source>
        <dbReference type="SAM" id="MobiDB-lite"/>
    </source>
</evidence>
<dbReference type="PATRIC" id="fig|908627.4.peg.8044"/>
<proteinExistence type="predicted"/>